<feature type="region of interest" description="Disordered" evidence="1">
    <location>
        <begin position="45"/>
        <end position="66"/>
    </location>
</feature>
<feature type="domain" description="Lipoyl-binding" evidence="2">
    <location>
        <begin position="65"/>
        <end position="138"/>
    </location>
</feature>
<dbReference type="SUPFAM" id="SSF51230">
    <property type="entry name" value="Single hybrid motif"/>
    <property type="match status" value="1"/>
</dbReference>
<dbReference type="Proteomes" id="UP000094969">
    <property type="component" value="Chromosome"/>
</dbReference>
<dbReference type="STRING" id="1526658.BHK69_21520"/>
<protein>
    <recommendedName>
        <fullName evidence="2">Lipoyl-binding domain-containing protein</fullName>
    </recommendedName>
</protein>
<evidence type="ECO:0000259" key="2">
    <source>
        <dbReference type="Pfam" id="PF00364"/>
    </source>
</evidence>
<gene>
    <name evidence="3" type="ORF">BHK69_21520</name>
</gene>
<reference evidence="3 4" key="1">
    <citation type="journal article" date="2015" name="Antonie Van Leeuwenhoek">
        <title>Bosea vaviloviae sp. nov., a new species of slow-growing rhizobia isolated from nodules of the relict species Vavilovia formosa (Stev.) Fed.</title>
        <authorList>
            <person name="Safronova V.I."/>
            <person name="Kuznetsova I.G."/>
            <person name="Sazanova A.L."/>
            <person name="Kimeklis A.K."/>
            <person name="Belimov A.A."/>
            <person name="Andronov E.E."/>
            <person name="Pinaev A.G."/>
            <person name="Chizhevskaya E.P."/>
            <person name="Pukhaev A.R."/>
            <person name="Popov K.P."/>
            <person name="Willems A."/>
            <person name="Tikhonovich I.A."/>
        </authorList>
    </citation>
    <scope>NUCLEOTIDE SEQUENCE [LARGE SCALE GENOMIC DNA]</scope>
    <source>
        <strain evidence="3 4">Vaf18</strain>
    </source>
</reference>
<dbReference type="InterPro" id="IPR011053">
    <property type="entry name" value="Single_hybrid_motif"/>
</dbReference>
<dbReference type="CDD" id="cd06850">
    <property type="entry name" value="biotinyl_domain"/>
    <property type="match status" value="1"/>
</dbReference>
<dbReference type="AlphaFoldDB" id="A0A1D7U5L2"/>
<keyword evidence="4" id="KW-1185">Reference proteome</keyword>
<proteinExistence type="predicted"/>
<dbReference type="KEGG" id="bvv:BHK69_21520"/>
<sequence>MTTPLDHAAEIAAWLAATDIDVLELDGPEGRLRLARSGCHVSRVDDAAPVGPVEEPELGGERHDRIRSPGVGHVLHAHPLHETPLVQQGARVAAGQAVALLKIGAMLIPISASCDGIVAGFIAPDESLVGFGDPVLDIRPA</sequence>
<evidence type="ECO:0000313" key="4">
    <source>
        <dbReference type="Proteomes" id="UP000094969"/>
    </source>
</evidence>
<dbReference type="EMBL" id="CP017147">
    <property type="protein sequence ID" value="AOO82678.1"/>
    <property type="molecule type" value="Genomic_DNA"/>
</dbReference>
<dbReference type="RefSeq" id="WP_069691884.1">
    <property type="nucleotide sequence ID" value="NZ_CP017147.1"/>
</dbReference>
<organism evidence="3 4">
    <name type="scientific">Bosea vaviloviae</name>
    <dbReference type="NCBI Taxonomy" id="1526658"/>
    <lineage>
        <taxon>Bacteria</taxon>
        <taxon>Pseudomonadati</taxon>
        <taxon>Pseudomonadota</taxon>
        <taxon>Alphaproteobacteria</taxon>
        <taxon>Hyphomicrobiales</taxon>
        <taxon>Boseaceae</taxon>
        <taxon>Bosea</taxon>
    </lineage>
</organism>
<evidence type="ECO:0000313" key="3">
    <source>
        <dbReference type="EMBL" id="AOO82678.1"/>
    </source>
</evidence>
<accession>A0A1D7U5L2</accession>
<dbReference type="Pfam" id="PF00364">
    <property type="entry name" value="Biotin_lipoyl"/>
    <property type="match status" value="1"/>
</dbReference>
<name>A0A1D7U5L2_9HYPH</name>
<dbReference type="OrthoDB" id="8226840at2"/>
<dbReference type="Gene3D" id="2.40.50.100">
    <property type="match status" value="1"/>
</dbReference>
<evidence type="ECO:0000256" key="1">
    <source>
        <dbReference type="SAM" id="MobiDB-lite"/>
    </source>
</evidence>
<dbReference type="InterPro" id="IPR000089">
    <property type="entry name" value="Biotin_lipoyl"/>
</dbReference>